<accession>A0A368G644</accession>
<dbReference type="OrthoDB" id="10537427at2759"/>
<organism evidence="1 2">
    <name type="scientific">Ancylostoma caninum</name>
    <name type="common">Dog hookworm</name>
    <dbReference type="NCBI Taxonomy" id="29170"/>
    <lineage>
        <taxon>Eukaryota</taxon>
        <taxon>Metazoa</taxon>
        <taxon>Ecdysozoa</taxon>
        <taxon>Nematoda</taxon>
        <taxon>Chromadorea</taxon>
        <taxon>Rhabditida</taxon>
        <taxon>Rhabditina</taxon>
        <taxon>Rhabditomorpha</taxon>
        <taxon>Strongyloidea</taxon>
        <taxon>Ancylostomatidae</taxon>
        <taxon>Ancylostomatinae</taxon>
        <taxon>Ancylostoma</taxon>
    </lineage>
</organism>
<dbReference type="Proteomes" id="UP000252519">
    <property type="component" value="Unassembled WGS sequence"/>
</dbReference>
<evidence type="ECO:0000313" key="1">
    <source>
        <dbReference type="EMBL" id="RCN38500.1"/>
    </source>
</evidence>
<dbReference type="AlphaFoldDB" id="A0A368G644"/>
<protein>
    <submittedName>
        <fullName evidence="1">Uncharacterized protein</fullName>
    </submittedName>
</protein>
<reference evidence="1 2" key="1">
    <citation type="submission" date="2014-10" db="EMBL/GenBank/DDBJ databases">
        <title>Draft genome of the hookworm Ancylostoma caninum.</title>
        <authorList>
            <person name="Mitreva M."/>
        </authorList>
    </citation>
    <scope>NUCLEOTIDE SEQUENCE [LARGE SCALE GENOMIC DNA]</scope>
    <source>
        <strain evidence="1 2">Baltimore</strain>
    </source>
</reference>
<name>A0A368G644_ANCCA</name>
<evidence type="ECO:0000313" key="2">
    <source>
        <dbReference type="Proteomes" id="UP000252519"/>
    </source>
</evidence>
<dbReference type="EMBL" id="JOJR01000395">
    <property type="protein sequence ID" value="RCN38500.1"/>
    <property type="molecule type" value="Genomic_DNA"/>
</dbReference>
<proteinExistence type="predicted"/>
<gene>
    <name evidence="1" type="ORF">ANCCAN_15575</name>
</gene>
<keyword evidence="2" id="KW-1185">Reference proteome</keyword>
<sequence length="96" mass="11528">MRAARKSKRQKVLEKFSHNSYEDRRRSFARASSAHKRKVEMQNVLEDLRKLPWGEEFLQVHTRNMHIYYSKDTACENDTRRWQLIGLFLDVSVKSS</sequence>
<comment type="caution">
    <text evidence="1">The sequence shown here is derived from an EMBL/GenBank/DDBJ whole genome shotgun (WGS) entry which is preliminary data.</text>
</comment>